<dbReference type="PROSITE" id="PS50929">
    <property type="entry name" value="ABC_TM1F"/>
    <property type="match status" value="1"/>
</dbReference>
<dbReference type="SUPFAM" id="SSF90123">
    <property type="entry name" value="ABC transporter transmembrane region"/>
    <property type="match status" value="1"/>
</dbReference>
<proteinExistence type="predicted"/>
<dbReference type="GO" id="GO:0016887">
    <property type="term" value="F:ATP hydrolysis activity"/>
    <property type="evidence" value="ECO:0007669"/>
    <property type="project" value="InterPro"/>
</dbReference>
<dbReference type="PANTHER" id="PTHR43394">
    <property type="entry name" value="ATP-DEPENDENT PERMEASE MDL1, MITOCHONDRIAL"/>
    <property type="match status" value="1"/>
</dbReference>
<dbReference type="SMART" id="SM00382">
    <property type="entry name" value="AAA"/>
    <property type="match status" value="1"/>
</dbReference>
<dbReference type="AlphaFoldDB" id="E0SNG9"/>
<comment type="subcellular location">
    <subcellularLocation>
        <location evidence="1">Membrane</location>
        <topology evidence="1">Multi-pass membrane protein</topology>
    </subcellularLocation>
</comment>
<dbReference type="InterPro" id="IPR039421">
    <property type="entry name" value="Type_1_exporter"/>
</dbReference>
<dbReference type="SUPFAM" id="SSF52540">
    <property type="entry name" value="P-loop containing nucleoside triphosphate hydrolases"/>
    <property type="match status" value="1"/>
</dbReference>
<keyword evidence="12" id="KW-1185">Reference proteome</keyword>
<feature type="transmembrane region" description="Helical" evidence="8">
    <location>
        <begin position="59"/>
        <end position="77"/>
    </location>
</feature>
<feature type="transmembrane region" description="Helical" evidence="8">
    <location>
        <begin position="134"/>
        <end position="155"/>
    </location>
</feature>
<gene>
    <name evidence="11" type="ordered locus">Igag_0950</name>
</gene>
<evidence type="ECO:0000259" key="9">
    <source>
        <dbReference type="PROSITE" id="PS50893"/>
    </source>
</evidence>
<dbReference type="CDD" id="cd18545">
    <property type="entry name" value="ABC_6TM_YknV_like"/>
    <property type="match status" value="1"/>
</dbReference>
<dbReference type="CDD" id="cd03254">
    <property type="entry name" value="ABCC_Glucan_exporter_like"/>
    <property type="match status" value="1"/>
</dbReference>
<dbReference type="FunFam" id="3.40.50.300:FF:000287">
    <property type="entry name" value="Multidrug ABC transporter ATP-binding protein"/>
    <property type="match status" value="1"/>
</dbReference>
<dbReference type="InterPro" id="IPR036640">
    <property type="entry name" value="ABC1_TM_sf"/>
</dbReference>
<dbReference type="Pfam" id="PF00005">
    <property type="entry name" value="ABC_tran"/>
    <property type="match status" value="1"/>
</dbReference>
<dbReference type="Gene3D" id="1.20.1560.10">
    <property type="entry name" value="ABC transporter type 1, transmembrane domain"/>
    <property type="match status" value="1"/>
</dbReference>
<dbReference type="HOGENOM" id="CLU_000604_84_4_2"/>
<feature type="transmembrane region" description="Helical" evidence="8">
    <location>
        <begin position="161"/>
        <end position="181"/>
    </location>
</feature>
<dbReference type="GO" id="GO:0015421">
    <property type="term" value="F:ABC-type oligopeptide transporter activity"/>
    <property type="evidence" value="ECO:0007669"/>
    <property type="project" value="TreeGrafter"/>
</dbReference>
<dbReference type="InterPro" id="IPR017871">
    <property type="entry name" value="ABC_transporter-like_CS"/>
</dbReference>
<evidence type="ECO:0000256" key="5">
    <source>
        <dbReference type="ARBA" id="ARBA00022840"/>
    </source>
</evidence>
<keyword evidence="2" id="KW-0813">Transport</keyword>
<feature type="domain" description="ABC transmembrane type-1" evidence="10">
    <location>
        <begin position="24"/>
        <end position="305"/>
    </location>
</feature>
<name>E0SNG9_IGNAA</name>
<evidence type="ECO:0000256" key="6">
    <source>
        <dbReference type="ARBA" id="ARBA00022989"/>
    </source>
</evidence>
<dbReference type="InterPro" id="IPR003593">
    <property type="entry name" value="AAA+_ATPase"/>
</dbReference>
<dbReference type="Gene3D" id="3.40.50.300">
    <property type="entry name" value="P-loop containing nucleotide triphosphate hydrolases"/>
    <property type="match status" value="1"/>
</dbReference>
<dbReference type="InterPro" id="IPR011527">
    <property type="entry name" value="ABC1_TM_dom"/>
</dbReference>
<evidence type="ECO:0000256" key="4">
    <source>
        <dbReference type="ARBA" id="ARBA00022741"/>
    </source>
</evidence>
<feature type="transmembrane region" description="Helical" evidence="8">
    <location>
        <begin position="21"/>
        <end position="39"/>
    </location>
</feature>
<reference evidence="11 12" key="1">
    <citation type="journal article" date="2010" name="Stand. Genomic Sci.">
        <title>Complete genome sequence of Ignisphaera aggregans type strain (AQ1.S1).</title>
        <authorList>
            <person name="Goker M."/>
            <person name="Held B."/>
            <person name="Lapidus A."/>
            <person name="Nolan M."/>
            <person name="Spring S."/>
            <person name="Yasawong M."/>
            <person name="Lucas S."/>
            <person name="Glavina Del Rio T."/>
            <person name="Tice H."/>
            <person name="Cheng J.F."/>
            <person name="Goodwin L."/>
            <person name="Tapia R."/>
            <person name="Pitluck S."/>
            <person name="Liolios K."/>
            <person name="Ivanova N."/>
            <person name="Mavromatis K."/>
            <person name="Mikhailova N."/>
            <person name="Pati A."/>
            <person name="Chen A."/>
            <person name="Palaniappan K."/>
            <person name="Brambilla E."/>
            <person name="Land M."/>
            <person name="Hauser L."/>
            <person name="Chang Y.J."/>
            <person name="Jeffries C.D."/>
            <person name="Brettin T."/>
            <person name="Detter J.C."/>
            <person name="Han C."/>
            <person name="Rohde M."/>
            <person name="Sikorski J."/>
            <person name="Woyke T."/>
            <person name="Bristow J."/>
            <person name="Eisen J.A."/>
            <person name="Markowitz V."/>
            <person name="Hugenholtz P."/>
            <person name="Kyrpides N.C."/>
            <person name="Klenk H.P."/>
        </authorList>
    </citation>
    <scope>NUCLEOTIDE SEQUENCE [LARGE SCALE GENOMIC DNA]</scope>
    <source>
        <strain evidence="12">DSM 17230 / JCM 13409 / AQ1.S1</strain>
    </source>
</reference>
<evidence type="ECO:0000256" key="3">
    <source>
        <dbReference type="ARBA" id="ARBA00022692"/>
    </source>
</evidence>
<dbReference type="Pfam" id="PF00664">
    <property type="entry name" value="ABC_membrane"/>
    <property type="match status" value="1"/>
</dbReference>
<dbReference type="GO" id="GO:0005524">
    <property type="term" value="F:ATP binding"/>
    <property type="evidence" value="ECO:0007669"/>
    <property type="project" value="UniProtKB-KW"/>
</dbReference>
<dbReference type="STRING" id="583356.Igag_0950"/>
<dbReference type="InterPro" id="IPR027417">
    <property type="entry name" value="P-loop_NTPase"/>
</dbReference>
<keyword evidence="4" id="KW-0547">Nucleotide-binding</keyword>
<feature type="transmembrane region" description="Helical" evidence="8">
    <location>
        <begin position="242"/>
        <end position="263"/>
    </location>
</feature>
<keyword evidence="5" id="KW-0067">ATP-binding</keyword>
<dbReference type="PANTHER" id="PTHR43394:SF1">
    <property type="entry name" value="ATP-BINDING CASSETTE SUB-FAMILY B MEMBER 10, MITOCHONDRIAL"/>
    <property type="match status" value="1"/>
</dbReference>
<evidence type="ECO:0000256" key="7">
    <source>
        <dbReference type="ARBA" id="ARBA00023136"/>
    </source>
</evidence>
<dbReference type="PROSITE" id="PS50893">
    <property type="entry name" value="ABC_TRANSPORTER_2"/>
    <property type="match status" value="1"/>
</dbReference>
<dbReference type="KEGG" id="iag:Igag_0950"/>
<evidence type="ECO:0000259" key="10">
    <source>
        <dbReference type="PROSITE" id="PS50929"/>
    </source>
</evidence>
<protein>
    <submittedName>
        <fullName evidence="11">ABC transporter related</fullName>
    </submittedName>
</protein>
<sequence length="590" mass="66312">MDGDTFLLVRKFLSEILIEKKLLIMLLVIVIISTLLSLIPPYIIGITVDRYIIPRRIEGLIPIAIIFLTIMIVSWILQVLRGYYSSMLTEKVLYNLRLKMYDKLLHAHISFYNDKHIGDLVSRIINDTSSISQAVVLGLINIVSDIITIVGVIGAMMFLDIGLTLVILITLPPMIVIARVFGTRMRRAFRSARISIGDLSTISEETFSGISAIKSFNAEKAVSERFIEASWNSVKMFVKASILASLFWSSMGLLSTLSTIIVISYGGYLVITGSLSMGIIAAFIQYVGRFTGPINDLISMYDQLQIVLASFERIYEVIEIDRIDDLSGLSKDSLNGEIVFDHVWFSYNGSEYVLKDINLVVKRGETIAIVGPSGAGKTSLVNLLLRFYEPTKGRILIDGIDITKYCRKFLRQRISYVPQETYLFTGTIMENIKAGKPEASDDEVIEICKKLGIHSFIERLPKGYYTDAGEAGKRLSAGEKQLIAIARAMLRNPDIVILDEAMSNIDAETEELIRKAIKNLMIGRTGIIVAHRLTLTKECNRIIVIDNGRIAEEGSFEELMNRRGLFYKLYMSQVGEEEKRLRDMNTYIAI</sequence>
<dbReference type="BioCyc" id="IAGG583356:GHAH-933-MONOMER"/>
<evidence type="ECO:0000256" key="1">
    <source>
        <dbReference type="ARBA" id="ARBA00004141"/>
    </source>
</evidence>
<dbReference type="GO" id="GO:0016020">
    <property type="term" value="C:membrane"/>
    <property type="evidence" value="ECO:0007669"/>
    <property type="project" value="UniProtKB-SubCell"/>
</dbReference>
<evidence type="ECO:0000313" key="11">
    <source>
        <dbReference type="EMBL" id="ADM27765.1"/>
    </source>
</evidence>
<evidence type="ECO:0000313" key="12">
    <source>
        <dbReference type="Proteomes" id="UP000001304"/>
    </source>
</evidence>
<keyword evidence="7 8" id="KW-0472">Membrane</keyword>
<evidence type="ECO:0000256" key="8">
    <source>
        <dbReference type="SAM" id="Phobius"/>
    </source>
</evidence>
<keyword evidence="3 8" id="KW-0812">Transmembrane</keyword>
<evidence type="ECO:0000256" key="2">
    <source>
        <dbReference type="ARBA" id="ARBA00022448"/>
    </source>
</evidence>
<keyword evidence="6 8" id="KW-1133">Transmembrane helix</keyword>
<accession>E0SNG9</accession>
<dbReference type="InterPro" id="IPR003439">
    <property type="entry name" value="ABC_transporter-like_ATP-bd"/>
</dbReference>
<dbReference type="Proteomes" id="UP000001304">
    <property type="component" value="Chromosome"/>
</dbReference>
<feature type="transmembrane region" description="Helical" evidence="8">
    <location>
        <begin position="269"/>
        <end position="288"/>
    </location>
</feature>
<organism evidence="11 12">
    <name type="scientific">Ignisphaera aggregans (strain DSM 17230 / JCM 13409 / AQ1.S1)</name>
    <dbReference type="NCBI Taxonomy" id="583356"/>
    <lineage>
        <taxon>Archaea</taxon>
        <taxon>Thermoproteota</taxon>
        <taxon>Thermoprotei</taxon>
        <taxon>Desulfurococcales</taxon>
        <taxon>Desulfurococcaceae</taxon>
        <taxon>Ignisphaera</taxon>
    </lineage>
</organism>
<feature type="domain" description="ABC transporter" evidence="9">
    <location>
        <begin position="338"/>
        <end position="572"/>
    </location>
</feature>
<dbReference type="PROSITE" id="PS00211">
    <property type="entry name" value="ABC_TRANSPORTER_1"/>
    <property type="match status" value="1"/>
</dbReference>
<dbReference type="EMBL" id="CP002098">
    <property type="protein sequence ID" value="ADM27765.1"/>
    <property type="molecule type" value="Genomic_DNA"/>
</dbReference>